<comment type="caution">
    <text evidence="2">The sequence shown here is derived from an EMBL/GenBank/DDBJ whole genome shotgun (WGS) entry which is preliminary data.</text>
</comment>
<evidence type="ECO:0000313" key="3">
    <source>
        <dbReference type="Proteomes" id="UP000275267"/>
    </source>
</evidence>
<dbReference type="PANTHER" id="PTHR33026:SF7">
    <property type="entry name" value="OS03G0100275 PROTEIN"/>
    <property type="match status" value="1"/>
</dbReference>
<dbReference type="AlphaFoldDB" id="A0A3L6RIW5"/>
<proteinExistence type="predicted"/>
<protein>
    <recommendedName>
        <fullName evidence="1">Transposase (putative) gypsy type domain-containing protein</fullName>
    </recommendedName>
</protein>
<keyword evidence="3" id="KW-1185">Reference proteome</keyword>
<dbReference type="EMBL" id="PQIB02000008">
    <property type="protein sequence ID" value="RLN04012.1"/>
    <property type="molecule type" value="Genomic_DNA"/>
</dbReference>
<name>A0A3L6RIW5_PANMI</name>
<feature type="domain" description="Transposase (putative) gypsy type" evidence="1">
    <location>
        <begin position="2"/>
        <end position="39"/>
    </location>
</feature>
<accession>A0A3L6RIW5</accession>
<dbReference type="Proteomes" id="UP000275267">
    <property type="component" value="Unassembled WGS sequence"/>
</dbReference>
<dbReference type="PANTHER" id="PTHR33026">
    <property type="entry name" value="OS06G0360600 PROTEIN"/>
    <property type="match status" value="1"/>
</dbReference>
<reference evidence="3" key="1">
    <citation type="journal article" date="2019" name="Nat. Commun.">
        <title>The genome of broomcorn millet.</title>
        <authorList>
            <person name="Zou C."/>
            <person name="Miki D."/>
            <person name="Li D."/>
            <person name="Tang Q."/>
            <person name="Xiao L."/>
            <person name="Rajput S."/>
            <person name="Deng P."/>
            <person name="Jia W."/>
            <person name="Huang R."/>
            <person name="Zhang M."/>
            <person name="Sun Y."/>
            <person name="Hu J."/>
            <person name="Fu X."/>
            <person name="Schnable P.S."/>
            <person name="Li F."/>
            <person name="Zhang H."/>
            <person name="Feng B."/>
            <person name="Zhu X."/>
            <person name="Liu R."/>
            <person name="Schnable J.C."/>
            <person name="Zhu J.-K."/>
            <person name="Zhang H."/>
        </authorList>
    </citation>
    <scope>NUCLEOTIDE SEQUENCE [LARGE SCALE GENOMIC DNA]</scope>
</reference>
<dbReference type="Pfam" id="PF04195">
    <property type="entry name" value="Transposase_28"/>
    <property type="match status" value="1"/>
</dbReference>
<evidence type="ECO:0000313" key="2">
    <source>
        <dbReference type="EMBL" id="RLN04012.1"/>
    </source>
</evidence>
<dbReference type="InterPro" id="IPR007321">
    <property type="entry name" value="Transposase_28"/>
</dbReference>
<organism evidence="2 3">
    <name type="scientific">Panicum miliaceum</name>
    <name type="common">Proso millet</name>
    <name type="synonym">Broomcorn millet</name>
    <dbReference type="NCBI Taxonomy" id="4540"/>
    <lineage>
        <taxon>Eukaryota</taxon>
        <taxon>Viridiplantae</taxon>
        <taxon>Streptophyta</taxon>
        <taxon>Embryophyta</taxon>
        <taxon>Tracheophyta</taxon>
        <taxon>Spermatophyta</taxon>
        <taxon>Magnoliopsida</taxon>
        <taxon>Liliopsida</taxon>
        <taxon>Poales</taxon>
        <taxon>Poaceae</taxon>
        <taxon>PACMAD clade</taxon>
        <taxon>Panicoideae</taxon>
        <taxon>Panicodae</taxon>
        <taxon>Paniceae</taxon>
        <taxon>Panicinae</taxon>
        <taxon>Panicum</taxon>
        <taxon>Panicum sect. Panicum</taxon>
    </lineage>
</organism>
<gene>
    <name evidence="2" type="ORF">C2845_PM13G08560</name>
</gene>
<evidence type="ECO:0000259" key="1">
    <source>
        <dbReference type="Pfam" id="PF04195"/>
    </source>
</evidence>
<dbReference type="OrthoDB" id="685425at2759"/>
<sequence length="101" mass="11675">MFAAFADHGLVSPSSDFFFGILCFYKIKHYHLTPNSVLHKPSLPGRDNTPPQRQECWLDNLTEEESRDIPELMKRIQALEDKGVTGESVAYSFVERRIKYL</sequence>